<feature type="domain" description="DUF1206" evidence="3">
    <location>
        <begin position="247"/>
        <end position="313"/>
    </location>
</feature>
<name>A0A239EIX8_9ACTN</name>
<feature type="transmembrane region" description="Helical" evidence="2">
    <location>
        <begin position="102"/>
        <end position="128"/>
    </location>
</feature>
<feature type="transmembrane region" description="Helical" evidence="2">
    <location>
        <begin position="289"/>
        <end position="310"/>
    </location>
</feature>
<sequence>MSRTRDRRRRHARRRAAARATLGGTAGARRRHGDGGGVADDTARAVQRAAHSPALRHAARAGLLGYALIHLLVAWLALQLGWGTPGLSSPAESTDSAGALALLAATPLGNVLLWVLAAALAGLCLWQAVEVLRHHSRLPPAGPGRRQALVQVVKTVGTAVLYGYLAVSAVRRALGDEQRPAEDRQVVRGVLSWPGGQPLVVAVAAVVAGIGVYHVQKGLRSGFAGEIDLSGVRPSLRTLTHRLAQTGFVLKGVALVLVGGVVGWAAATFDPERATGLDGALHAVAAEPYGRWLLLVVAVGLATFAVYLLARARHPVG</sequence>
<feature type="transmembrane region" description="Helical" evidence="2">
    <location>
        <begin position="63"/>
        <end position="82"/>
    </location>
</feature>
<keyword evidence="5" id="KW-1185">Reference proteome</keyword>
<keyword evidence="2" id="KW-0812">Transmembrane</keyword>
<feature type="compositionally biased region" description="Basic residues" evidence="1">
    <location>
        <begin position="1"/>
        <end position="17"/>
    </location>
</feature>
<organism evidence="4 5">
    <name type="scientific">Geodermatophilus saharensis</name>
    <dbReference type="NCBI Taxonomy" id="1137994"/>
    <lineage>
        <taxon>Bacteria</taxon>
        <taxon>Bacillati</taxon>
        <taxon>Actinomycetota</taxon>
        <taxon>Actinomycetes</taxon>
        <taxon>Geodermatophilales</taxon>
        <taxon>Geodermatophilaceae</taxon>
        <taxon>Geodermatophilus</taxon>
    </lineage>
</organism>
<proteinExistence type="predicted"/>
<keyword evidence="2" id="KW-0472">Membrane</keyword>
<dbReference type="AlphaFoldDB" id="A0A239EIX8"/>
<accession>A0A239EIX8</accession>
<dbReference type="EMBL" id="FZOH01000004">
    <property type="protein sequence ID" value="SNS44519.1"/>
    <property type="molecule type" value="Genomic_DNA"/>
</dbReference>
<reference evidence="5" key="1">
    <citation type="submission" date="2017-06" db="EMBL/GenBank/DDBJ databases">
        <authorList>
            <person name="Varghese N."/>
            <person name="Submissions S."/>
        </authorList>
    </citation>
    <scope>NUCLEOTIDE SEQUENCE [LARGE SCALE GENOMIC DNA]</scope>
    <source>
        <strain evidence="5">DSM 45423</strain>
    </source>
</reference>
<feature type="domain" description="DUF1206" evidence="3">
    <location>
        <begin position="61"/>
        <end position="131"/>
    </location>
</feature>
<feature type="transmembrane region" description="Helical" evidence="2">
    <location>
        <begin position="248"/>
        <end position="269"/>
    </location>
</feature>
<feature type="region of interest" description="Disordered" evidence="1">
    <location>
        <begin position="1"/>
        <end position="39"/>
    </location>
</feature>
<feature type="transmembrane region" description="Helical" evidence="2">
    <location>
        <begin position="190"/>
        <end position="213"/>
    </location>
</feature>
<dbReference type="Proteomes" id="UP000198386">
    <property type="component" value="Unassembled WGS sequence"/>
</dbReference>
<dbReference type="InterPro" id="IPR009597">
    <property type="entry name" value="DUF1206"/>
</dbReference>
<evidence type="ECO:0000256" key="1">
    <source>
        <dbReference type="SAM" id="MobiDB-lite"/>
    </source>
</evidence>
<evidence type="ECO:0000256" key="2">
    <source>
        <dbReference type="SAM" id="Phobius"/>
    </source>
</evidence>
<evidence type="ECO:0000313" key="5">
    <source>
        <dbReference type="Proteomes" id="UP000198386"/>
    </source>
</evidence>
<dbReference type="Pfam" id="PF06724">
    <property type="entry name" value="DUF1206"/>
    <property type="match status" value="3"/>
</dbReference>
<protein>
    <recommendedName>
        <fullName evidence="3">DUF1206 domain-containing protein</fullName>
    </recommendedName>
</protein>
<evidence type="ECO:0000259" key="3">
    <source>
        <dbReference type="Pfam" id="PF06724"/>
    </source>
</evidence>
<gene>
    <name evidence="4" type="ORF">SAMN04488107_2588</name>
</gene>
<feature type="transmembrane region" description="Helical" evidence="2">
    <location>
        <begin position="148"/>
        <end position="170"/>
    </location>
</feature>
<feature type="domain" description="DUF1206" evidence="3">
    <location>
        <begin position="156"/>
        <end position="219"/>
    </location>
</feature>
<evidence type="ECO:0000313" key="4">
    <source>
        <dbReference type="EMBL" id="SNS44519.1"/>
    </source>
</evidence>
<keyword evidence="2" id="KW-1133">Transmembrane helix</keyword>